<reference evidence="1" key="1">
    <citation type="submission" date="2024-02" db="EMBL/GenBank/DDBJ databases">
        <title>Genome sequences of strain Gemmobacter sp. JM10B15.</title>
        <authorList>
            <person name="Zhang M."/>
        </authorList>
    </citation>
    <scope>NUCLEOTIDE SEQUENCE</scope>
    <source>
        <strain evidence="1">JM10B15</strain>
    </source>
</reference>
<name>A0ABU8BT78_9RHOB</name>
<comment type="caution">
    <text evidence="1">The sequence shown here is derived from an EMBL/GenBank/DDBJ whole genome shotgun (WGS) entry which is preliminary data.</text>
</comment>
<organism evidence="1 2">
    <name type="scientific">Gemmobacter denitrificans</name>
    <dbReference type="NCBI Taxonomy" id="3123040"/>
    <lineage>
        <taxon>Bacteria</taxon>
        <taxon>Pseudomonadati</taxon>
        <taxon>Pseudomonadota</taxon>
        <taxon>Alphaproteobacteria</taxon>
        <taxon>Rhodobacterales</taxon>
        <taxon>Paracoccaceae</taxon>
        <taxon>Gemmobacter</taxon>
    </lineage>
</organism>
<dbReference type="Pfam" id="PF15586">
    <property type="entry name" value="Imm8"/>
    <property type="match status" value="1"/>
</dbReference>
<gene>
    <name evidence="1" type="ORF">V6590_07095</name>
</gene>
<dbReference type="Proteomes" id="UP001431963">
    <property type="component" value="Unassembled WGS sequence"/>
</dbReference>
<dbReference type="RefSeq" id="WP_335421332.1">
    <property type="nucleotide sequence ID" value="NZ_JBALHR010000003.1"/>
</dbReference>
<accession>A0ABU8BT78</accession>
<evidence type="ECO:0000313" key="2">
    <source>
        <dbReference type="Proteomes" id="UP001431963"/>
    </source>
</evidence>
<dbReference type="InterPro" id="IPR028964">
    <property type="entry name" value="Imm8"/>
</dbReference>
<evidence type="ECO:0000313" key="1">
    <source>
        <dbReference type="EMBL" id="MEH7827908.1"/>
    </source>
</evidence>
<keyword evidence="2" id="KW-1185">Reference proteome</keyword>
<sequence length="136" mass="15570">MKARVMSLDIQGTHGEAYWPENREYFCALLDITIGPSEGDAGDIFQATVCSPSWFADNVLKTWREDPTHEYVEPAPQFGRHYLFANTFDEETIRSAVEKWVGDQAAGDWPTLAQRLSRNLAWEFEDYQPYQEDASG</sequence>
<dbReference type="EMBL" id="JBALHR010000003">
    <property type="protein sequence ID" value="MEH7827908.1"/>
    <property type="molecule type" value="Genomic_DNA"/>
</dbReference>
<proteinExistence type="predicted"/>
<protein>
    <submittedName>
        <fullName evidence="1">Imm8 family immunity protein</fullName>
    </submittedName>
</protein>